<dbReference type="AlphaFoldDB" id="A0A9W3CA90"/>
<gene>
    <name evidence="3" type="primary">LOC130498782</name>
</gene>
<dbReference type="KEGG" id="rsz:130498782"/>
<dbReference type="Pfam" id="PF13966">
    <property type="entry name" value="zf-RVT"/>
    <property type="match status" value="1"/>
</dbReference>
<evidence type="ECO:0000313" key="3">
    <source>
        <dbReference type="RefSeq" id="XP_056848358.1"/>
    </source>
</evidence>
<dbReference type="GeneID" id="130498782"/>
<dbReference type="RefSeq" id="XP_056848358.1">
    <property type="nucleotide sequence ID" value="XM_056992378.1"/>
</dbReference>
<feature type="domain" description="Reverse transcriptase zinc-binding" evidence="1">
    <location>
        <begin position="42"/>
        <end position="126"/>
    </location>
</feature>
<dbReference type="InterPro" id="IPR026960">
    <property type="entry name" value="RVT-Znf"/>
</dbReference>
<accession>A0A9W3CA90</accession>
<sequence>MHRVVQLVDIENEILKLRLQGLNSDTDIRLWRGVGDLFKPKFDTHQTWQLTREQTPRVHWFNAVWFRGATPKYSVITWLAVHDRLATGARVQRWSPQTDAHCVLCSGHLETREHLYFSCSYSKKIWRDLTASLMGSRYTEVWSSILEILAENRRSSTDCFFSDMLSNALFIPYGEREMEENMEKLTRPRRLC</sequence>
<name>A0A9W3CA90_RAPSA</name>
<evidence type="ECO:0000259" key="1">
    <source>
        <dbReference type="Pfam" id="PF13966"/>
    </source>
</evidence>
<evidence type="ECO:0000313" key="2">
    <source>
        <dbReference type="Proteomes" id="UP000504610"/>
    </source>
</evidence>
<reference evidence="3" key="2">
    <citation type="submission" date="2025-08" db="UniProtKB">
        <authorList>
            <consortium name="RefSeq"/>
        </authorList>
    </citation>
    <scope>IDENTIFICATION</scope>
    <source>
        <tissue evidence="3">Leaf</tissue>
    </source>
</reference>
<protein>
    <submittedName>
        <fullName evidence="3">Uncharacterized protein LOC130498782</fullName>
    </submittedName>
</protein>
<proteinExistence type="predicted"/>
<keyword evidence="2" id="KW-1185">Reference proteome</keyword>
<reference evidence="2" key="1">
    <citation type="journal article" date="2019" name="Database">
        <title>The radish genome database (RadishGD): an integrated information resource for radish genomics.</title>
        <authorList>
            <person name="Yu H.J."/>
            <person name="Baek S."/>
            <person name="Lee Y.J."/>
            <person name="Cho A."/>
            <person name="Mun J.H."/>
        </authorList>
    </citation>
    <scope>NUCLEOTIDE SEQUENCE [LARGE SCALE GENOMIC DNA]</scope>
    <source>
        <strain evidence="2">cv. WK10039</strain>
    </source>
</reference>
<organism evidence="2 3">
    <name type="scientific">Raphanus sativus</name>
    <name type="common">Radish</name>
    <name type="synonym">Raphanus raphanistrum var. sativus</name>
    <dbReference type="NCBI Taxonomy" id="3726"/>
    <lineage>
        <taxon>Eukaryota</taxon>
        <taxon>Viridiplantae</taxon>
        <taxon>Streptophyta</taxon>
        <taxon>Embryophyta</taxon>
        <taxon>Tracheophyta</taxon>
        <taxon>Spermatophyta</taxon>
        <taxon>Magnoliopsida</taxon>
        <taxon>eudicotyledons</taxon>
        <taxon>Gunneridae</taxon>
        <taxon>Pentapetalae</taxon>
        <taxon>rosids</taxon>
        <taxon>malvids</taxon>
        <taxon>Brassicales</taxon>
        <taxon>Brassicaceae</taxon>
        <taxon>Brassiceae</taxon>
        <taxon>Raphanus</taxon>
    </lineage>
</organism>
<dbReference type="Proteomes" id="UP000504610">
    <property type="component" value="Chromosome 8"/>
</dbReference>